<dbReference type="InterPro" id="IPR000682">
    <property type="entry name" value="PCMT"/>
</dbReference>
<protein>
    <recommendedName>
        <fullName evidence="2">Protein-L-isoaspartate O-methyltransferase</fullName>
    </recommendedName>
    <alternativeName>
        <fullName evidence="3">Protein L-isoaspartyl methyltransferase</fullName>
    </alternativeName>
</protein>
<dbReference type="CDD" id="cd02440">
    <property type="entry name" value="AdoMet_MTases"/>
    <property type="match status" value="1"/>
</dbReference>
<proteinExistence type="inferred from homology"/>
<dbReference type="PANTHER" id="PTHR11579">
    <property type="entry name" value="PROTEIN-L-ISOASPARTATE O-METHYLTRANSFERASE"/>
    <property type="match status" value="1"/>
</dbReference>
<dbReference type="SUPFAM" id="SSF53335">
    <property type="entry name" value="S-adenosyl-L-methionine-dependent methyltransferases"/>
    <property type="match status" value="1"/>
</dbReference>
<feature type="region of interest" description="Disordered" evidence="4">
    <location>
        <begin position="1"/>
        <end position="27"/>
    </location>
</feature>
<feature type="compositionally biased region" description="Polar residues" evidence="4">
    <location>
        <begin position="1"/>
        <end position="14"/>
    </location>
</feature>
<dbReference type="EMBL" id="WOTB01000020">
    <property type="protein sequence ID" value="NHN85761.1"/>
    <property type="molecule type" value="Genomic_DNA"/>
</dbReference>
<dbReference type="Gene3D" id="3.40.50.150">
    <property type="entry name" value="Vaccinia Virus protein VP39"/>
    <property type="match status" value="1"/>
</dbReference>
<evidence type="ECO:0000256" key="1">
    <source>
        <dbReference type="ARBA" id="ARBA00005369"/>
    </source>
</evidence>
<comment type="similarity">
    <text evidence="1">Belongs to the methyltransferase superfamily. L-isoaspartyl/D-aspartyl protein methyltransferase family.</text>
</comment>
<reference evidence="5 6" key="1">
    <citation type="journal article" date="2020" name="Int. J. Syst. Evol. Microbiol.">
        <title>Novel acetic acid bacteria from cider fermentations: Acetobacter conturbans sp. nov. and Acetobacter fallax sp. nov.</title>
        <authorList>
            <person name="Sombolestani A.S."/>
            <person name="Cleenwerck I."/>
            <person name="Cnockaert M."/>
            <person name="Borremans W."/>
            <person name="Wieme A.D."/>
            <person name="De Vuyst L."/>
            <person name="Vandamme P."/>
        </authorList>
    </citation>
    <scope>NUCLEOTIDE SEQUENCE [LARGE SCALE GENOMIC DNA]</scope>
    <source>
        <strain evidence="5 6">LMG 30640</strain>
    </source>
</reference>
<evidence type="ECO:0000313" key="6">
    <source>
        <dbReference type="Proteomes" id="UP000635278"/>
    </source>
</evidence>
<evidence type="ECO:0000256" key="4">
    <source>
        <dbReference type="SAM" id="MobiDB-lite"/>
    </source>
</evidence>
<dbReference type="Pfam" id="PF01135">
    <property type="entry name" value="PCMT"/>
    <property type="match status" value="1"/>
</dbReference>
<dbReference type="Proteomes" id="UP000635278">
    <property type="component" value="Unassembled WGS sequence"/>
</dbReference>
<organism evidence="5 6">
    <name type="scientific">Acetobacter musti</name>
    <dbReference type="NCBI Taxonomy" id="864732"/>
    <lineage>
        <taxon>Bacteria</taxon>
        <taxon>Pseudomonadati</taxon>
        <taxon>Pseudomonadota</taxon>
        <taxon>Alphaproteobacteria</taxon>
        <taxon>Acetobacterales</taxon>
        <taxon>Acetobacteraceae</taxon>
        <taxon>Acetobacter</taxon>
    </lineage>
</organism>
<gene>
    <name evidence="5" type="ORF">GOB93_14075</name>
</gene>
<evidence type="ECO:0000256" key="3">
    <source>
        <dbReference type="ARBA" id="ARBA00030757"/>
    </source>
</evidence>
<comment type="caution">
    <text evidence="5">The sequence shown here is derived from an EMBL/GenBank/DDBJ whole genome shotgun (WGS) entry which is preliminary data.</text>
</comment>
<accession>A0ABX0JTC4</accession>
<name>A0ABX0JTC4_9PROT</name>
<dbReference type="RefSeq" id="WP_173584154.1">
    <property type="nucleotide sequence ID" value="NZ_WOTB01000020.1"/>
</dbReference>
<dbReference type="InterPro" id="IPR029063">
    <property type="entry name" value="SAM-dependent_MTases_sf"/>
</dbReference>
<keyword evidence="6" id="KW-1185">Reference proteome</keyword>
<sequence length="254" mass="27023">MSQTQQQTAESSRIPTPGITAPASSASDSAFDEIRQHMVDDQVRPVEVSDPRIILAMRTLPRERAIPAAERDFAYADRTLPLGDGRWLMQPMTTARLVQSARIAAGERVLVVAAGTGYLASIVASLEAHVIALESDAELVRQGHAYTDQVTPGVIWRQGPLADGAPENAPFDVILFDGAIRNIPAFCIAQLAAGGRVAGMLNKAGICSAFIAEPDRTGQADSTTNTFEGWATRLSFDAPAPLIGELLPAPAFAF</sequence>
<evidence type="ECO:0000256" key="2">
    <source>
        <dbReference type="ARBA" id="ARBA00013346"/>
    </source>
</evidence>
<evidence type="ECO:0000313" key="5">
    <source>
        <dbReference type="EMBL" id="NHN85761.1"/>
    </source>
</evidence>
<dbReference type="PANTHER" id="PTHR11579:SF18">
    <property type="entry name" value="PROTEIN-L-ISOASPARTATE O-METHYLTRANSFERASE"/>
    <property type="match status" value="1"/>
</dbReference>